<feature type="domain" description="Rieske" evidence="11">
    <location>
        <begin position="621"/>
        <end position="728"/>
    </location>
</feature>
<dbReference type="EMBL" id="CAJNNW010036091">
    <property type="protein sequence ID" value="CAE8731974.1"/>
    <property type="molecule type" value="Genomic_DNA"/>
</dbReference>
<sequence>MTLFSEPSHELEALGAEQREKSSDLVFSRTCDSFPSALAELLLEKQFCIVQIPRETTEVRRSVAEELVKLGACWESELPGFEADTMGRSPGGKKVSWLQPRETWSPGLAAAEQVLEGLSSAILSMTPKLGFRGSERTTIMAHAPCTTEEEAVFSEGLAVDASEIQDRIAFGKHRKVCIIYFVSGGGGYLILHQADEQDDVVIPCEEGQAILFRHDLLDYTWRPEKQQLALQVWILRDPFQGETSLQARDASPDAIGALQHVPAGPLYGDSNETVDVLSLAVRDPGQANQPEDYWSVLSSGCDGMILVPLCRWDHDLYWSETGENGKGYIRHFGMLMDDQMAMFDNEFFGMSATEATHTDPPQRNCMEVGYDCLHRAGWTRESLKGSDMVASYGYAPNEFSQMATRGSFGVGPDQVLQVFPAACASRLFALRLRHQGPGVYHRDGLLVLSDRGGPDALLDAPCDAQPEQQIGPVCTVNHRTIKNNSSSKLFSELFSAVLFTRLGRQHSRHTEERSFTSSLGFGSEVPGQAREGSCSFTRVFTMLLRRCPILLLLAAAHGWSTQLVRRMTPSAISGRRSVLGKQRAPLVMRSSPILNEATVDQTTPFALPPTESGSYDWKSQWYAITFLEDLPDGAAPLPFSVFGHSLVLWRDAGGTLRCVRDRCPHRAAKLSEGRVRAGNLECSYHGWTFEGARGSCTKIPQLDLQATIPAAACVQPFEVAVREGIVFVNLLGKDETAPGPSPVPCSPDDLDIPRRGKAKFAMNNFQIDLPYDYSFLIENLIDPAHIPISHDATPGGGKRENAQALEMQVDASSVGVSGFTGRYRATRLGAKTGKPDPWTETAFEAPGIVRYRSQRGNIVFGGALHCVPLAPGRSRLLFRVYFSGLPWIAMFVYSLKPQWLRNLNSCKVLEQDVGLICTQEDHLSGADGSSAEGGSSKGVGGGNRGGASGGLAGQYLTLASQDTFVKAYRVWQDRFRVGMPWAVGWSSPAADVAAASPLAASASLGPGLDGAHRALRANRFERHGQHCRATRNALQGVKRLALAAQAAGMAAALAAAALKAARPAAAAALGAVFCFAASFGLRKLEAEFYTGFRRQRDELPFASPLALGSAGTPQPMVPFRKQVKHGLAQGSNGHFDPFYSVALCSASMLTRGGFVRGEGTGAMCLRVSEKEDLARLAVLCGSCLNQDGRSASLTAPHGPSQQECIRFSLREAGIKPLDIQIQELHGTGTALGDPIEVGALRATMMSFEGAVREHPLVKTSSKSNLGHTEMCAGINGLIKCVLMGCNCSAAPNLHLKLLNPHIDDNAYPVHFNSELVDQGKETGFLGVSSFGFGGSNARCDIWARGMSGPRNTQPWKPALEYGAGRIHGCIAAFGKRTMPLPGATEAEKDENGDVRGGLAGEYGVGSHLQAGMEYYVTSSSNGWSMGKMSWDAEQKTHSFAFVLGETGTEQFQISCGGFDDLKLFPLSKLAGQGQEMLILGPGAAPAGHTWLVDGRDNNNSISPPGAVYKILLWWDSDAQRKRVSWEPTAEPEWLARALAEQCLVRHSYSLLASWTAWKPIEMRAVQARAVYEAVVRIGREGFEEFQLQRDADELQAIYPAEPGGLSHGVQLRGPDSSGEGKFWRIVGTVGDSFTIRLAVGRCISVSIASPSSTRTWERGSGNRPRYYVSGSWNKGGFSRMLPEPGTNELLHRLVMTMTSQGTESFQILADQDLEQVIHPELPQCDQLVSAAVGPDKWGAGLAWAVSARPGEAIELRLDLSFLGALGRGRDPSRAVTWQVLPSAATIT</sequence>
<keyword evidence="7" id="KW-0560">Oxidoreductase</keyword>
<evidence type="ECO:0000313" key="14">
    <source>
        <dbReference type="Proteomes" id="UP000626109"/>
    </source>
</evidence>
<dbReference type="PROSITE" id="PS51296">
    <property type="entry name" value="RIESKE"/>
    <property type="match status" value="1"/>
</dbReference>
<dbReference type="Pfam" id="PF02801">
    <property type="entry name" value="Ketoacyl-synt_C"/>
    <property type="match status" value="1"/>
</dbReference>
<evidence type="ECO:0000256" key="4">
    <source>
        <dbReference type="ARBA" id="ARBA00022714"/>
    </source>
</evidence>
<comment type="similarity">
    <text evidence="10">Belongs to the thiolase-like superfamily. Beta-ketoacyl-ACP synthases family.</text>
</comment>
<keyword evidence="8" id="KW-0408">Iron</keyword>
<comment type="subcellular location">
    <subcellularLocation>
        <location evidence="1">Plastid</location>
        <location evidence="1">Chloroplast</location>
    </subcellularLocation>
</comment>
<dbReference type="GO" id="GO:0051537">
    <property type="term" value="F:2 iron, 2 sulfur cluster binding"/>
    <property type="evidence" value="ECO:0007669"/>
    <property type="project" value="UniProtKB-KW"/>
</dbReference>
<dbReference type="Pfam" id="PF08417">
    <property type="entry name" value="PaO"/>
    <property type="match status" value="1"/>
</dbReference>
<dbReference type="SUPFAM" id="SSF55961">
    <property type="entry name" value="Bet v1-like"/>
    <property type="match status" value="1"/>
</dbReference>
<gene>
    <name evidence="13" type="ORF">PGLA2088_LOCUS46204</name>
</gene>
<comment type="caution">
    <text evidence="13">The sequence shown here is derived from an EMBL/GenBank/DDBJ whole genome shotgun (WGS) entry which is preliminary data.</text>
</comment>
<keyword evidence="2" id="KW-0150">Chloroplast</keyword>
<dbReference type="GO" id="GO:0009507">
    <property type="term" value="C:chloroplast"/>
    <property type="evidence" value="ECO:0007669"/>
    <property type="project" value="UniProtKB-SubCell"/>
</dbReference>
<dbReference type="InterPro" id="IPR014030">
    <property type="entry name" value="Ketoacyl_synth_N"/>
</dbReference>
<dbReference type="Gene3D" id="3.90.380.10">
    <property type="entry name" value="Naphthalene 1,2-dioxygenase Alpha Subunit, Chain A, domain 1"/>
    <property type="match status" value="1"/>
</dbReference>
<dbReference type="PANTHER" id="PTHR21266:SF29">
    <property type="entry name" value="PROTEIN TIC 55, CHLOROPLASTIC"/>
    <property type="match status" value="1"/>
</dbReference>
<evidence type="ECO:0000256" key="3">
    <source>
        <dbReference type="ARBA" id="ARBA00022640"/>
    </source>
</evidence>
<proteinExistence type="inferred from homology"/>
<organism evidence="13 14">
    <name type="scientific">Polarella glacialis</name>
    <name type="common">Dinoflagellate</name>
    <dbReference type="NCBI Taxonomy" id="89957"/>
    <lineage>
        <taxon>Eukaryota</taxon>
        <taxon>Sar</taxon>
        <taxon>Alveolata</taxon>
        <taxon>Dinophyceae</taxon>
        <taxon>Suessiales</taxon>
        <taxon>Suessiaceae</taxon>
        <taxon>Polarella</taxon>
    </lineage>
</organism>
<dbReference type="CDD" id="cd00833">
    <property type="entry name" value="PKS"/>
    <property type="match status" value="1"/>
</dbReference>
<dbReference type="InterPro" id="IPR014031">
    <property type="entry name" value="Ketoacyl_synth_C"/>
</dbReference>
<keyword evidence="6" id="KW-0809">Transit peptide</keyword>
<evidence type="ECO:0000256" key="1">
    <source>
        <dbReference type="ARBA" id="ARBA00004229"/>
    </source>
</evidence>
<reference evidence="13" key="1">
    <citation type="submission" date="2021-02" db="EMBL/GenBank/DDBJ databases">
        <authorList>
            <person name="Dougan E. K."/>
            <person name="Rhodes N."/>
            <person name="Thang M."/>
            <person name="Chan C."/>
        </authorList>
    </citation>
    <scope>NUCLEOTIDE SEQUENCE</scope>
</reference>
<dbReference type="NCBIfam" id="TIGR04556">
    <property type="entry name" value="PKS_assoc"/>
    <property type="match status" value="1"/>
</dbReference>
<dbReference type="Pfam" id="PF00355">
    <property type="entry name" value="Rieske"/>
    <property type="match status" value="1"/>
</dbReference>
<dbReference type="InterPro" id="IPR020841">
    <property type="entry name" value="PKS_Beta-ketoAc_synthase_dom"/>
</dbReference>
<evidence type="ECO:0000256" key="9">
    <source>
        <dbReference type="ARBA" id="ARBA00023014"/>
    </source>
</evidence>
<dbReference type="GO" id="GO:0010277">
    <property type="term" value="F:chlorophyllide a oxygenase activity"/>
    <property type="evidence" value="ECO:0007669"/>
    <property type="project" value="InterPro"/>
</dbReference>
<evidence type="ECO:0000259" key="11">
    <source>
        <dbReference type="PROSITE" id="PS51296"/>
    </source>
</evidence>
<keyword evidence="9" id="KW-0411">Iron-sulfur</keyword>
<dbReference type="InterPro" id="IPR017941">
    <property type="entry name" value="Rieske_2Fe-2S"/>
</dbReference>
<dbReference type="GO" id="GO:0016746">
    <property type="term" value="F:acyltransferase activity"/>
    <property type="evidence" value="ECO:0007669"/>
    <property type="project" value="InterPro"/>
</dbReference>
<accession>A0A813LLZ5</accession>
<keyword evidence="4" id="KW-0001">2Fe-2S</keyword>
<dbReference type="SUPFAM" id="SSF53901">
    <property type="entry name" value="Thiolase-like"/>
    <property type="match status" value="2"/>
</dbReference>
<dbReference type="InterPro" id="IPR016039">
    <property type="entry name" value="Thiolase-like"/>
</dbReference>
<evidence type="ECO:0000256" key="6">
    <source>
        <dbReference type="ARBA" id="ARBA00022946"/>
    </source>
</evidence>
<protein>
    <submittedName>
        <fullName evidence="13">Uncharacterized protein</fullName>
    </submittedName>
</protein>
<dbReference type="Pfam" id="PF00109">
    <property type="entry name" value="ketoacyl-synt"/>
    <property type="match status" value="1"/>
</dbReference>
<evidence type="ECO:0000256" key="5">
    <source>
        <dbReference type="ARBA" id="ARBA00022723"/>
    </source>
</evidence>
<dbReference type="Gene3D" id="3.40.47.10">
    <property type="match status" value="2"/>
</dbReference>
<keyword evidence="3" id="KW-0934">Plastid</keyword>
<dbReference type="InterPro" id="IPR036922">
    <property type="entry name" value="Rieske_2Fe-2S_sf"/>
</dbReference>
<evidence type="ECO:0000259" key="12">
    <source>
        <dbReference type="PROSITE" id="PS52004"/>
    </source>
</evidence>
<dbReference type="SUPFAM" id="SSF50022">
    <property type="entry name" value="ISP domain"/>
    <property type="match status" value="1"/>
</dbReference>
<evidence type="ECO:0000256" key="10">
    <source>
        <dbReference type="RuleBase" id="RU003694"/>
    </source>
</evidence>
<dbReference type="InterPro" id="IPR013626">
    <property type="entry name" value="PaO"/>
</dbReference>
<evidence type="ECO:0000313" key="13">
    <source>
        <dbReference type="EMBL" id="CAE8731974.1"/>
    </source>
</evidence>
<dbReference type="PANTHER" id="PTHR21266">
    <property type="entry name" value="IRON-SULFUR DOMAIN CONTAINING PROTEIN"/>
    <property type="match status" value="1"/>
</dbReference>
<keyword evidence="5" id="KW-0479">Metal-binding</keyword>
<dbReference type="Gene3D" id="2.102.10.10">
    <property type="entry name" value="Rieske [2Fe-2S] iron-sulphur domain"/>
    <property type="match status" value="1"/>
</dbReference>
<dbReference type="PROSITE" id="PS00570">
    <property type="entry name" value="RING_HYDROXYL_ALPHA"/>
    <property type="match status" value="1"/>
</dbReference>
<evidence type="ECO:0000256" key="2">
    <source>
        <dbReference type="ARBA" id="ARBA00022528"/>
    </source>
</evidence>
<evidence type="ECO:0000256" key="8">
    <source>
        <dbReference type="ARBA" id="ARBA00023004"/>
    </source>
</evidence>
<dbReference type="InterPro" id="IPR050584">
    <property type="entry name" value="Cholesterol_7-desaturase"/>
</dbReference>
<feature type="domain" description="Ketosynthase family 3 (KS3)" evidence="12">
    <location>
        <begin position="271"/>
        <end position="1343"/>
    </location>
</feature>
<dbReference type="InterPro" id="IPR015881">
    <property type="entry name" value="ARHD_Rieske_2Fe_2S"/>
</dbReference>
<dbReference type="SMART" id="SM00825">
    <property type="entry name" value="PKS_KS"/>
    <property type="match status" value="1"/>
</dbReference>
<dbReference type="PROSITE" id="PS52004">
    <property type="entry name" value="KS3_2"/>
    <property type="match status" value="1"/>
</dbReference>
<dbReference type="InterPro" id="IPR030834">
    <property type="entry name" value="PKS_assoc_dom"/>
</dbReference>
<keyword evidence="10" id="KW-0808">Transferase</keyword>
<name>A0A813LLZ5_POLGL</name>
<dbReference type="Proteomes" id="UP000626109">
    <property type="component" value="Unassembled WGS sequence"/>
</dbReference>
<evidence type="ECO:0000256" key="7">
    <source>
        <dbReference type="ARBA" id="ARBA00023002"/>
    </source>
</evidence>
<dbReference type="GO" id="GO:0005506">
    <property type="term" value="F:iron ion binding"/>
    <property type="evidence" value="ECO:0007669"/>
    <property type="project" value="InterPro"/>
</dbReference>